<evidence type="ECO:0000256" key="6">
    <source>
        <dbReference type="ARBA" id="ARBA00022723"/>
    </source>
</evidence>
<evidence type="ECO:0000256" key="5">
    <source>
        <dbReference type="ARBA" id="ARBA00022617"/>
    </source>
</evidence>
<dbReference type="PANTHER" id="PTHR24292:SF54">
    <property type="entry name" value="CYP9F3-RELATED"/>
    <property type="match status" value="1"/>
</dbReference>
<evidence type="ECO:0000313" key="16">
    <source>
        <dbReference type="Proteomes" id="UP001258017"/>
    </source>
</evidence>
<comment type="similarity">
    <text evidence="4 14">Belongs to the cytochrome P450 family.</text>
</comment>
<evidence type="ECO:0000256" key="11">
    <source>
        <dbReference type="ARBA" id="ARBA00023033"/>
    </source>
</evidence>
<evidence type="ECO:0000256" key="10">
    <source>
        <dbReference type="ARBA" id="ARBA00023004"/>
    </source>
</evidence>
<reference evidence="15" key="2">
    <citation type="journal article" date="2023" name="Commun. Biol.">
        <title>Intrasexual cuticular hydrocarbon dimorphism in a wasp sheds light on hydrocarbon biosynthesis genes in Hymenoptera.</title>
        <authorList>
            <person name="Moris V.C."/>
            <person name="Podsiadlowski L."/>
            <person name="Martin S."/>
            <person name="Oeyen J.P."/>
            <person name="Donath A."/>
            <person name="Petersen M."/>
            <person name="Wilbrandt J."/>
            <person name="Misof B."/>
            <person name="Liedtke D."/>
            <person name="Thamm M."/>
            <person name="Scheiner R."/>
            <person name="Schmitt T."/>
            <person name="Niehuis O."/>
        </authorList>
    </citation>
    <scope>NUCLEOTIDE SEQUENCE</scope>
    <source>
        <strain evidence="15">GBR_01_08_01A</strain>
    </source>
</reference>
<dbReference type="InterPro" id="IPR001128">
    <property type="entry name" value="Cyt_P450"/>
</dbReference>
<comment type="caution">
    <text evidence="15">The sequence shown here is derived from an EMBL/GenBank/DDBJ whole genome shotgun (WGS) entry which is preliminary data.</text>
</comment>
<evidence type="ECO:0000256" key="3">
    <source>
        <dbReference type="ARBA" id="ARBA00004406"/>
    </source>
</evidence>
<evidence type="ECO:0000256" key="13">
    <source>
        <dbReference type="PIRSR" id="PIRSR602401-1"/>
    </source>
</evidence>
<dbReference type="InterPro" id="IPR036396">
    <property type="entry name" value="Cyt_P450_sf"/>
</dbReference>
<keyword evidence="8" id="KW-0492">Microsome</keyword>
<dbReference type="InterPro" id="IPR017972">
    <property type="entry name" value="Cyt_P450_CS"/>
</dbReference>
<dbReference type="GO" id="GO:0005789">
    <property type="term" value="C:endoplasmic reticulum membrane"/>
    <property type="evidence" value="ECO:0007669"/>
    <property type="project" value="UniProtKB-SubCell"/>
</dbReference>
<protein>
    <recommendedName>
        <fullName evidence="17">Cytochrome P450</fullName>
    </recommendedName>
</protein>
<evidence type="ECO:0000256" key="1">
    <source>
        <dbReference type="ARBA" id="ARBA00001971"/>
    </source>
</evidence>
<comment type="cofactor">
    <cofactor evidence="1 13">
        <name>heme</name>
        <dbReference type="ChEBI" id="CHEBI:30413"/>
    </cofactor>
</comment>
<evidence type="ECO:0000256" key="8">
    <source>
        <dbReference type="ARBA" id="ARBA00022848"/>
    </source>
</evidence>
<dbReference type="PROSITE" id="PS00086">
    <property type="entry name" value="CYTOCHROME_P450"/>
    <property type="match status" value="1"/>
</dbReference>
<keyword evidence="16" id="KW-1185">Reference proteome</keyword>
<dbReference type="AlphaFoldDB" id="A0AAD9RXV6"/>
<sequence>MVGIFEKDIPSLVLRDPDLIKDVLIKDFSAFSDRPVFSNDKIEPLTQHLFRLKSAKWRPLRVKLSPVFTSGKLKNMFHLLLECSEHFEKYLESVARKGEPIDSRDLTARFTTDVIGSCAFGLNIKAMDDEKNEFRRMGQKIFRNGLKTYFRDRVRETPWLYRIIGRLFAEKDLEKFFITTTMDMINYRKENNIRRHDFIDILVDLKDLERLENFEITDSLLTAQAFVFFAAGFETSSSTISNAMYELALNQTVQDKLRQEIKEVLESTGGEITYDCLKEMKWLDAVIRETLRKYPPVMYLIRGSLTDYTFNGTNVTIPKNMKVYIPIYGIQNHPDIFPNPEIFDPNRFTEEAAKTRHPMFFLPFGDGPRNCIGARFAYNQTKVGVIKVIQNYKVDVCEKTPAPPYPLNMQDFIMLQPACGIYVKLIPISTC</sequence>
<dbReference type="FunFam" id="1.10.630.10:FF:000042">
    <property type="entry name" value="Cytochrome P450"/>
    <property type="match status" value="1"/>
</dbReference>
<keyword evidence="5 13" id="KW-0349">Heme</keyword>
<evidence type="ECO:0000256" key="4">
    <source>
        <dbReference type="ARBA" id="ARBA00010617"/>
    </source>
</evidence>
<dbReference type="Pfam" id="PF00067">
    <property type="entry name" value="p450"/>
    <property type="match status" value="1"/>
</dbReference>
<keyword evidence="6 13" id="KW-0479">Metal-binding</keyword>
<keyword evidence="7" id="KW-0256">Endoplasmic reticulum</keyword>
<evidence type="ECO:0000256" key="2">
    <source>
        <dbReference type="ARBA" id="ARBA00004174"/>
    </source>
</evidence>
<dbReference type="Gene3D" id="1.10.630.10">
    <property type="entry name" value="Cytochrome P450"/>
    <property type="match status" value="1"/>
</dbReference>
<evidence type="ECO:0000313" key="15">
    <source>
        <dbReference type="EMBL" id="KAK2587620.1"/>
    </source>
</evidence>
<dbReference type="PRINTS" id="PR00463">
    <property type="entry name" value="EP450I"/>
</dbReference>
<dbReference type="InterPro" id="IPR002401">
    <property type="entry name" value="Cyt_P450_E_grp-I"/>
</dbReference>
<evidence type="ECO:0000256" key="14">
    <source>
        <dbReference type="RuleBase" id="RU000461"/>
    </source>
</evidence>
<dbReference type="PRINTS" id="PR00385">
    <property type="entry name" value="P450"/>
</dbReference>
<gene>
    <name evidence="15" type="ORF">KPH14_003745</name>
</gene>
<dbReference type="GO" id="GO:0004497">
    <property type="term" value="F:monooxygenase activity"/>
    <property type="evidence" value="ECO:0007669"/>
    <property type="project" value="UniProtKB-KW"/>
</dbReference>
<feature type="binding site" description="axial binding residue" evidence="13">
    <location>
        <position position="371"/>
    </location>
    <ligand>
        <name>heme</name>
        <dbReference type="ChEBI" id="CHEBI:30413"/>
    </ligand>
    <ligandPart>
        <name>Fe</name>
        <dbReference type="ChEBI" id="CHEBI:18248"/>
    </ligandPart>
</feature>
<dbReference type="GO" id="GO:0005506">
    <property type="term" value="F:iron ion binding"/>
    <property type="evidence" value="ECO:0007669"/>
    <property type="project" value="InterPro"/>
</dbReference>
<evidence type="ECO:0000256" key="9">
    <source>
        <dbReference type="ARBA" id="ARBA00023002"/>
    </source>
</evidence>
<dbReference type="SUPFAM" id="SSF48264">
    <property type="entry name" value="Cytochrome P450"/>
    <property type="match status" value="1"/>
</dbReference>
<reference evidence="15" key="1">
    <citation type="submission" date="2021-08" db="EMBL/GenBank/DDBJ databases">
        <authorList>
            <person name="Misof B."/>
            <person name="Oliver O."/>
            <person name="Podsiadlowski L."/>
            <person name="Donath A."/>
            <person name="Peters R."/>
            <person name="Mayer C."/>
            <person name="Rust J."/>
            <person name="Gunkel S."/>
            <person name="Lesny P."/>
            <person name="Martin S."/>
            <person name="Oeyen J.P."/>
            <person name="Petersen M."/>
            <person name="Panagiotis P."/>
            <person name="Wilbrandt J."/>
            <person name="Tanja T."/>
        </authorList>
    </citation>
    <scope>NUCLEOTIDE SEQUENCE</scope>
    <source>
        <strain evidence="15">GBR_01_08_01A</strain>
        <tissue evidence="15">Thorax + abdomen</tissue>
    </source>
</reference>
<name>A0AAD9RXV6_9HYME</name>
<dbReference type="GO" id="GO:0020037">
    <property type="term" value="F:heme binding"/>
    <property type="evidence" value="ECO:0007669"/>
    <property type="project" value="InterPro"/>
</dbReference>
<evidence type="ECO:0008006" key="17">
    <source>
        <dbReference type="Google" id="ProtNLM"/>
    </source>
</evidence>
<organism evidence="15 16">
    <name type="scientific">Odynerus spinipes</name>
    <dbReference type="NCBI Taxonomy" id="1348599"/>
    <lineage>
        <taxon>Eukaryota</taxon>
        <taxon>Metazoa</taxon>
        <taxon>Ecdysozoa</taxon>
        <taxon>Arthropoda</taxon>
        <taxon>Hexapoda</taxon>
        <taxon>Insecta</taxon>
        <taxon>Pterygota</taxon>
        <taxon>Neoptera</taxon>
        <taxon>Endopterygota</taxon>
        <taxon>Hymenoptera</taxon>
        <taxon>Apocrita</taxon>
        <taxon>Aculeata</taxon>
        <taxon>Vespoidea</taxon>
        <taxon>Vespidae</taxon>
        <taxon>Eumeninae</taxon>
        <taxon>Odynerus</taxon>
    </lineage>
</organism>
<dbReference type="InterPro" id="IPR050476">
    <property type="entry name" value="Insect_CytP450_Detox"/>
</dbReference>
<comment type="subcellular location">
    <subcellularLocation>
        <location evidence="3">Endoplasmic reticulum membrane</location>
        <topology evidence="3">Peripheral membrane protein</topology>
    </subcellularLocation>
    <subcellularLocation>
        <location evidence="2">Microsome membrane</location>
        <topology evidence="2">Peripheral membrane protein</topology>
    </subcellularLocation>
</comment>
<proteinExistence type="inferred from homology"/>
<evidence type="ECO:0000256" key="7">
    <source>
        <dbReference type="ARBA" id="ARBA00022824"/>
    </source>
</evidence>
<dbReference type="CDD" id="cd11056">
    <property type="entry name" value="CYP6-like"/>
    <property type="match status" value="1"/>
</dbReference>
<accession>A0AAD9RXV6</accession>
<keyword evidence="11 14" id="KW-0503">Monooxygenase</keyword>
<keyword evidence="12" id="KW-0472">Membrane</keyword>
<keyword evidence="10 13" id="KW-0408">Iron</keyword>
<dbReference type="EMBL" id="JAIFRP010000006">
    <property type="protein sequence ID" value="KAK2587620.1"/>
    <property type="molecule type" value="Genomic_DNA"/>
</dbReference>
<dbReference type="GO" id="GO:0016705">
    <property type="term" value="F:oxidoreductase activity, acting on paired donors, with incorporation or reduction of molecular oxygen"/>
    <property type="evidence" value="ECO:0007669"/>
    <property type="project" value="InterPro"/>
</dbReference>
<evidence type="ECO:0000256" key="12">
    <source>
        <dbReference type="ARBA" id="ARBA00023136"/>
    </source>
</evidence>
<keyword evidence="9 14" id="KW-0560">Oxidoreductase</keyword>
<dbReference type="PANTHER" id="PTHR24292">
    <property type="entry name" value="CYTOCHROME P450"/>
    <property type="match status" value="1"/>
</dbReference>
<dbReference type="Proteomes" id="UP001258017">
    <property type="component" value="Unassembled WGS sequence"/>
</dbReference>